<accession>A0A7N2N1A6</accession>
<keyword evidence="1" id="KW-0732">Signal</keyword>
<dbReference type="EMBL" id="LRBV02000011">
    <property type="status" value="NOT_ANNOTATED_CDS"/>
    <property type="molecule type" value="Genomic_DNA"/>
</dbReference>
<proteinExistence type="predicted"/>
<dbReference type="Gramene" id="QL11p042075:mrna">
    <property type="protein sequence ID" value="QL11p042075:mrna"/>
    <property type="gene ID" value="QL11p042075"/>
</dbReference>
<feature type="chain" id="PRO_5029587012" evidence="1">
    <location>
        <begin position="18"/>
        <end position="69"/>
    </location>
</feature>
<dbReference type="InParanoid" id="A0A7N2N1A6"/>
<evidence type="ECO:0000313" key="2">
    <source>
        <dbReference type="EnsemblPlants" id="QL11p042075:mrna"/>
    </source>
</evidence>
<reference evidence="2" key="2">
    <citation type="submission" date="2021-01" db="UniProtKB">
        <authorList>
            <consortium name="EnsemblPlants"/>
        </authorList>
    </citation>
    <scope>IDENTIFICATION</scope>
</reference>
<name>A0A7N2N1A6_QUELO</name>
<sequence>MALMFFHILVYIAAVSAKPTFKHIPKKGVLVFDVAQFDGILKKITESNNDKVNDKVNSTLSGKGELIFD</sequence>
<protein>
    <submittedName>
        <fullName evidence="2">Uncharacterized protein</fullName>
    </submittedName>
</protein>
<organism evidence="2 3">
    <name type="scientific">Quercus lobata</name>
    <name type="common">Valley oak</name>
    <dbReference type="NCBI Taxonomy" id="97700"/>
    <lineage>
        <taxon>Eukaryota</taxon>
        <taxon>Viridiplantae</taxon>
        <taxon>Streptophyta</taxon>
        <taxon>Embryophyta</taxon>
        <taxon>Tracheophyta</taxon>
        <taxon>Spermatophyta</taxon>
        <taxon>Magnoliopsida</taxon>
        <taxon>eudicotyledons</taxon>
        <taxon>Gunneridae</taxon>
        <taxon>Pentapetalae</taxon>
        <taxon>rosids</taxon>
        <taxon>fabids</taxon>
        <taxon>Fagales</taxon>
        <taxon>Fagaceae</taxon>
        <taxon>Quercus</taxon>
    </lineage>
</organism>
<dbReference type="EnsemblPlants" id="QL11p042075:mrna">
    <property type="protein sequence ID" value="QL11p042075:mrna"/>
    <property type="gene ID" value="QL11p042075"/>
</dbReference>
<dbReference type="AlphaFoldDB" id="A0A7N2N1A6"/>
<evidence type="ECO:0000256" key="1">
    <source>
        <dbReference type="SAM" id="SignalP"/>
    </source>
</evidence>
<reference evidence="2 3" key="1">
    <citation type="journal article" date="2016" name="G3 (Bethesda)">
        <title>First Draft Assembly and Annotation of the Genome of a California Endemic Oak Quercus lobata Nee (Fagaceae).</title>
        <authorList>
            <person name="Sork V.L."/>
            <person name="Fitz-Gibbon S.T."/>
            <person name="Puiu D."/>
            <person name="Crepeau M."/>
            <person name="Gugger P.F."/>
            <person name="Sherman R."/>
            <person name="Stevens K."/>
            <person name="Langley C.H."/>
            <person name="Pellegrini M."/>
            <person name="Salzberg S.L."/>
        </authorList>
    </citation>
    <scope>NUCLEOTIDE SEQUENCE [LARGE SCALE GENOMIC DNA]</scope>
    <source>
        <strain evidence="2 3">cv. SW786</strain>
    </source>
</reference>
<evidence type="ECO:0000313" key="3">
    <source>
        <dbReference type="Proteomes" id="UP000594261"/>
    </source>
</evidence>
<dbReference type="Proteomes" id="UP000594261">
    <property type="component" value="Chromosome 11"/>
</dbReference>
<feature type="signal peptide" evidence="1">
    <location>
        <begin position="1"/>
        <end position="17"/>
    </location>
</feature>
<keyword evidence="3" id="KW-1185">Reference proteome</keyword>